<protein>
    <recommendedName>
        <fullName evidence="3">6-bladed beta-propeller</fullName>
    </recommendedName>
</protein>
<organism evidence="1 2">
    <name type="scientific">Roseivirga echinicomitans</name>
    <dbReference type="NCBI Taxonomy" id="296218"/>
    <lineage>
        <taxon>Bacteria</taxon>
        <taxon>Pseudomonadati</taxon>
        <taxon>Bacteroidota</taxon>
        <taxon>Cytophagia</taxon>
        <taxon>Cytophagales</taxon>
        <taxon>Roseivirgaceae</taxon>
        <taxon>Roseivirga</taxon>
    </lineage>
</organism>
<name>A0A150X2Q4_9BACT</name>
<dbReference type="Proteomes" id="UP000075615">
    <property type="component" value="Unassembled WGS sequence"/>
</dbReference>
<evidence type="ECO:0000313" key="1">
    <source>
        <dbReference type="EMBL" id="KYG73005.1"/>
    </source>
</evidence>
<comment type="caution">
    <text evidence="1">The sequence shown here is derived from an EMBL/GenBank/DDBJ whole genome shotgun (WGS) entry which is preliminary data.</text>
</comment>
<dbReference type="PROSITE" id="PS51257">
    <property type="entry name" value="PROKAR_LIPOPROTEIN"/>
    <property type="match status" value="1"/>
</dbReference>
<gene>
    <name evidence="1" type="ORF">AWN68_09930</name>
</gene>
<evidence type="ECO:0008006" key="3">
    <source>
        <dbReference type="Google" id="ProtNLM"/>
    </source>
</evidence>
<accession>A0A150X2Q4</accession>
<dbReference type="EMBL" id="LRDB01000050">
    <property type="protein sequence ID" value="KYG73005.1"/>
    <property type="molecule type" value="Genomic_DNA"/>
</dbReference>
<dbReference type="STRING" id="296218.AWN68_09930"/>
<dbReference type="Pfam" id="PF17170">
    <property type="entry name" value="DUF5128"/>
    <property type="match status" value="1"/>
</dbReference>
<dbReference type="AlphaFoldDB" id="A0A150X2Q4"/>
<keyword evidence="2" id="KW-1185">Reference proteome</keyword>
<dbReference type="RefSeq" id="WP_068417922.1">
    <property type="nucleotide sequence ID" value="NZ_LRDB01000050.1"/>
</dbReference>
<sequence length="395" mass="44998">MRTTKEALLISGLIITIIFLSSSCGANSEKQTSLSTSEDIKVIPVVGIEESKLSDVIDNITYTALKDHPDHRAYRIDKVLIEDELIYIFDYYSGRSLSVYDLKGNFQFAITKPGQGPDQYLEVQDFLIDKGKIEVLDARGKLIFFNDNGVFEKSEKLPFVAQAFTKVEGNYIFQTGKIPNELGKNGKPCEVVQYNLETKKSECVLEIHNGKNPHSFKERNILKNIGSETYYGTYFNDTIYRKRGDKFTPGVIINFSSNPLPDETFDPKFSVSDFTGTLKDKVYHNPDLQGSSDFLITRFKGSGNNHLIYNSQERKSSIINSTAKNDVDGGIPLYWVHSVINRDLIMIYDSENVLKRANKLQEEKRQFNEKEQTFLDFASKFDTNDPLVMISYHLK</sequence>
<proteinExistence type="predicted"/>
<evidence type="ECO:0000313" key="2">
    <source>
        <dbReference type="Proteomes" id="UP000075615"/>
    </source>
</evidence>
<reference evidence="1 2" key="1">
    <citation type="submission" date="2016-01" db="EMBL/GenBank/DDBJ databases">
        <title>Genome sequencing of Roseivirga echinicomitans KMM 6058.</title>
        <authorList>
            <person name="Selvaratnam C."/>
            <person name="Thevarajoo S."/>
            <person name="Goh K.M."/>
            <person name="Ee R."/>
            <person name="Chan K.-G."/>
            <person name="Chong C.S."/>
        </authorList>
    </citation>
    <scope>NUCLEOTIDE SEQUENCE [LARGE SCALE GENOMIC DNA]</scope>
    <source>
        <strain evidence="1 2">KMM 6058</strain>
    </source>
</reference>
<dbReference type="OrthoDB" id="818842at2"/>